<reference evidence="4" key="1">
    <citation type="submission" date="2016-09" db="EMBL/GenBank/DDBJ databases">
        <authorList>
            <person name="Guldener U."/>
        </authorList>
    </citation>
    <scope>NUCLEOTIDE SEQUENCE [LARGE SCALE GENOMIC DNA]</scope>
    <source>
        <strain evidence="4">V64-1</strain>
    </source>
</reference>
<gene>
    <name evidence="3" type="ORF">FRV6_11619</name>
</gene>
<dbReference type="VEuPathDB" id="FungiDB:FOIG_15670"/>
<dbReference type="AlphaFoldDB" id="A0A2H3TFQ2"/>
<feature type="compositionally biased region" description="Basic residues" evidence="2">
    <location>
        <begin position="60"/>
        <end position="72"/>
    </location>
</feature>
<dbReference type="Proteomes" id="UP000219369">
    <property type="component" value="Unassembled WGS sequence"/>
</dbReference>
<name>A0A2H3TFQ2_FUSOX</name>
<dbReference type="EMBL" id="FMJY01000006">
    <property type="protein sequence ID" value="SCO87492.1"/>
    <property type="molecule type" value="Genomic_DNA"/>
</dbReference>
<organism evidence="3 4">
    <name type="scientific">Fusarium oxysporum</name>
    <name type="common">Fusarium vascular wilt</name>
    <dbReference type="NCBI Taxonomy" id="5507"/>
    <lineage>
        <taxon>Eukaryota</taxon>
        <taxon>Fungi</taxon>
        <taxon>Dikarya</taxon>
        <taxon>Ascomycota</taxon>
        <taxon>Pezizomycotina</taxon>
        <taxon>Sordariomycetes</taxon>
        <taxon>Hypocreomycetidae</taxon>
        <taxon>Hypocreales</taxon>
        <taxon>Nectriaceae</taxon>
        <taxon>Fusarium</taxon>
        <taxon>Fusarium oxysporum species complex</taxon>
    </lineage>
</organism>
<evidence type="ECO:0000313" key="3">
    <source>
        <dbReference type="EMBL" id="SCO87492.1"/>
    </source>
</evidence>
<dbReference type="Pfam" id="PF11951">
    <property type="entry name" value="Fungal_trans_2"/>
    <property type="match status" value="1"/>
</dbReference>
<dbReference type="OrthoDB" id="406634at2759"/>
<evidence type="ECO:0000256" key="2">
    <source>
        <dbReference type="SAM" id="MobiDB-lite"/>
    </source>
</evidence>
<feature type="region of interest" description="Disordered" evidence="2">
    <location>
        <begin position="54"/>
        <end position="92"/>
    </location>
</feature>
<accession>A0A2H3TFQ2</accession>
<keyword evidence="1" id="KW-0539">Nucleus</keyword>
<evidence type="ECO:0000256" key="1">
    <source>
        <dbReference type="ARBA" id="ARBA00023242"/>
    </source>
</evidence>
<evidence type="ECO:0000313" key="4">
    <source>
        <dbReference type="Proteomes" id="UP000219369"/>
    </source>
</evidence>
<sequence>MPHLRQAVPSLREQSTLAISHGISRAADALLHAYFCQDLAYWEMLLALADRGSNPSNVDKRRRKYQDRRRRAMLPEDDTFGTTSSEHSSISSSLKPLGTLPNSWCGISNEVIEIFGRLLALYRSACDYNQDQTTIGLKIASKALCDIAVARELEIELLSVDFKTIVLLEEPQDFYVDTRDDNTPVSHLLETAEAYRKAGLLQLYLTFDDLLVNASGGQNASASSFDDAKDKASRAKSLIDLTL</sequence>
<dbReference type="InterPro" id="IPR021858">
    <property type="entry name" value="Fun_TF"/>
</dbReference>
<proteinExistence type="predicted"/>
<protein>
    <submittedName>
        <fullName evidence="3">Uncharacterized protein</fullName>
    </submittedName>
</protein>